<sequence>MPRGPADCRTVAVKPHLHPPEEPAPAPTGQETGTEDKDNEEETVVERCGEAPASTNEPEDNPREKILKEPAIMRRSSRKDRGQNHRNNPKVMSFEVLTLADLLEMAFAEGETLDANFFVSRDQSDCKISEELRAKGIITAPGAPFKASRGKEFAGMLLKKVFEFILFDKALHGVGI</sequence>
<dbReference type="AlphaFoldDB" id="A0AAW0RSV8"/>
<reference evidence="2 3" key="1">
    <citation type="submission" date="2020-02" db="EMBL/GenBank/DDBJ databases">
        <title>Comparative genomics of the hypocrealean fungal genus Beauvera.</title>
        <authorList>
            <person name="Showalter D.N."/>
            <person name="Bushley K.E."/>
            <person name="Rehner S.A."/>
        </authorList>
    </citation>
    <scope>NUCLEOTIDE SEQUENCE [LARGE SCALE GENOMIC DNA]</scope>
    <source>
        <strain evidence="2 3">ARSEF4384</strain>
    </source>
</reference>
<comment type="caution">
    <text evidence="2">The sequence shown here is derived from an EMBL/GenBank/DDBJ whole genome shotgun (WGS) entry which is preliminary data.</text>
</comment>
<organism evidence="2 3">
    <name type="scientific">Beauveria asiatica</name>
    <dbReference type="NCBI Taxonomy" id="1069075"/>
    <lineage>
        <taxon>Eukaryota</taxon>
        <taxon>Fungi</taxon>
        <taxon>Dikarya</taxon>
        <taxon>Ascomycota</taxon>
        <taxon>Pezizomycotina</taxon>
        <taxon>Sordariomycetes</taxon>
        <taxon>Hypocreomycetidae</taxon>
        <taxon>Hypocreales</taxon>
        <taxon>Cordycipitaceae</taxon>
        <taxon>Beauveria</taxon>
    </lineage>
</organism>
<keyword evidence="3" id="KW-1185">Reference proteome</keyword>
<evidence type="ECO:0000313" key="3">
    <source>
        <dbReference type="Proteomes" id="UP001397290"/>
    </source>
</evidence>
<name>A0AAW0RSV8_9HYPO</name>
<dbReference type="Proteomes" id="UP001397290">
    <property type="component" value="Unassembled WGS sequence"/>
</dbReference>
<dbReference type="EMBL" id="JAAHCF010000343">
    <property type="protein sequence ID" value="KAK8144856.1"/>
    <property type="molecule type" value="Genomic_DNA"/>
</dbReference>
<proteinExistence type="predicted"/>
<protein>
    <submittedName>
        <fullName evidence="2">Uncharacterized protein</fullName>
    </submittedName>
</protein>
<feature type="compositionally biased region" description="Basic and acidic residues" evidence="1">
    <location>
        <begin position="60"/>
        <end position="72"/>
    </location>
</feature>
<evidence type="ECO:0000313" key="2">
    <source>
        <dbReference type="EMBL" id="KAK8144856.1"/>
    </source>
</evidence>
<accession>A0AAW0RSV8</accession>
<gene>
    <name evidence="2" type="ORF">G3M48_005239</name>
</gene>
<feature type="region of interest" description="Disordered" evidence="1">
    <location>
        <begin position="1"/>
        <end position="89"/>
    </location>
</feature>
<evidence type="ECO:0000256" key="1">
    <source>
        <dbReference type="SAM" id="MobiDB-lite"/>
    </source>
</evidence>